<evidence type="ECO:0000313" key="2">
    <source>
        <dbReference type="EMBL" id="VAX33249.1"/>
    </source>
</evidence>
<sequence length="245" mass="26680">MPVISRKTSTSFLFLLSFYAFILLPLTPLWAQPFELSEDTDIFAPLIRHQPLEEALQSGGAYKIEARVSDNIGVTEVILYYRTHGNEPYSSINMESIWQGDYSAVIPKEDIAEPGLEYYIQASDKAGNISQRAFPFSPLTIDVLVAPKDKSTDPVPPIPIPPVAKKEDTMLTNEILPFERKPFALSTEKPVETQAISEKKPWYKKWWVWTIALAVIGGVAAGSGGGGGGAGAPTTGSIDVSGPVP</sequence>
<dbReference type="AlphaFoldDB" id="A0A3B1CTB2"/>
<feature type="region of interest" description="Disordered" evidence="1">
    <location>
        <begin position="223"/>
        <end position="245"/>
    </location>
</feature>
<proteinExistence type="predicted"/>
<organism evidence="2">
    <name type="scientific">hydrothermal vent metagenome</name>
    <dbReference type="NCBI Taxonomy" id="652676"/>
    <lineage>
        <taxon>unclassified sequences</taxon>
        <taxon>metagenomes</taxon>
        <taxon>ecological metagenomes</taxon>
    </lineage>
</organism>
<protein>
    <submittedName>
        <fullName evidence="2">Uncharacterized protein</fullName>
    </submittedName>
</protein>
<accession>A0A3B1CTB2</accession>
<dbReference type="EMBL" id="UOGF01000104">
    <property type="protein sequence ID" value="VAX33249.1"/>
    <property type="molecule type" value="Genomic_DNA"/>
</dbReference>
<reference evidence="2" key="1">
    <citation type="submission" date="2018-06" db="EMBL/GenBank/DDBJ databases">
        <authorList>
            <person name="Zhirakovskaya E."/>
        </authorList>
    </citation>
    <scope>NUCLEOTIDE SEQUENCE</scope>
</reference>
<gene>
    <name evidence="2" type="ORF">MNBD_NITROSPIRAE01-847</name>
</gene>
<evidence type="ECO:0000256" key="1">
    <source>
        <dbReference type="SAM" id="MobiDB-lite"/>
    </source>
</evidence>
<name>A0A3B1CTB2_9ZZZZ</name>